<dbReference type="Proteomes" id="UP000001631">
    <property type="component" value="Unassembled WGS sequence"/>
</dbReference>
<dbReference type="EMBL" id="GG663381">
    <property type="protein sequence ID" value="EEH02836.1"/>
    <property type="molecule type" value="Genomic_DNA"/>
</dbReference>
<dbReference type="HOGENOM" id="CLU_1767526_0_0_1"/>
<sequence length="147" mass="15782">MAIVSRNAQVVPGGLLDSTPTGMMGLRMGKPKTKGRMQLTPSAAVVAAHGAALPLPLNMCKSPFTIGRENNDCGYGSRATSRCLCAGSKWALWISPLMARIRARSLASHKRYVIVAVVILPQESTHLPNDNKSPAIARDLYLLRSTI</sequence>
<dbReference type="AlphaFoldDB" id="C0P0L6"/>
<reference evidence="1" key="1">
    <citation type="submission" date="2009-02" db="EMBL/GenBank/DDBJ databases">
        <title>The Genome Sequence of Ajellomyces capsulatus strain G186AR.</title>
        <authorList>
            <consortium name="The Broad Institute Genome Sequencing Platform"/>
            <person name="Champion M."/>
            <person name="Cuomo C."/>
            <person name="Ma L.-J."/>
            <person name="Henn M.R."/>
            <person name="Sil A."/>
            <person name="Goldman B."/>
            <person name="Young S.K."/>
            <person name="Kodira C.D."/>
            <person name="Zeng Q."/>
            <person name="Koehrsen M."/>
            <person name="Alvarado L."/>
            <person name="Berlin A."/>
            <person name="Borenstein D."/>
            <person name="Chen Z."/>
            <person name="Engels R."/>
            <person name="Freedman E."/>
            <person name="Gellesch M."/>
            <person name="Goldberg J."/>
            <person name="Griggs A."/>
            <person name="Gujja S."/>
            <person name="Heiman D."/>
            <person name="Hepburn T."/>
            <person name="Howarth C."/>
            <person name="Jen D."/>
            <person name="Larson L."/>
            <person name="Lewis B."/>
            <person name="Mehta T."/>
            <person name="Park D."/>
            <person name="Pearson M."/>
            <person name="Roberts A."/>
            <person name="Saif S."/>
            <person name="Shea T."/>
            <person name="Shenoy N."/>
            <person name="Sisk P."/>
            <person name="Stolte C."/>
            <person name="Sykes S."/>
            <person name="Walk T."/>
            <person name="White J."/>
            <person name="Yandava C."/>
            <person name="Klein B."/>
            <person name="McEwen J.G."/>
            <person name="Puccia R."/>
            <person name="Goldman G.H."/>
            <person name="Felipe M.S."/>
            <person name="Nino-Vega G."/>
            <person name="San-Blas G."/>
            <person name="Taylor J."/>
            <person name="Mendoza L."/>
            <person name="Galagan J."/>
            <person name="Nusbaum C."/>
            <person name="Birren B."/>
        </authorList>
    </citation>
    <scope>NUCLEOTIDE SEQUENCE</scope>
    <source>
        <strain evidence="1">G186AR</strain>
    </source>
</reference>
<organism evidence="1 2">
    <name type="scientific">Ajellomyces capsulatus (strain G186AR / H82 / ATCC MYA-2454 / RMSCC 2432)</name>
    <name type="common">Darling's disease fungus</name>
    <name type="synonym">Histoplasma capsulatum</name>
    <dbReference type="NCBI Taxonomy" id="447093"/>
    <lineage>
        <taxon>Eukaryota</taxon>
        <taxon>Fungi</taxon>
        <taxon>Dikarya</taxon>
        <taxon>Ascomycota</taxon>
        <taxon>Pezizomycotina</taxon>
        <taxon>Eurotiomycetes</taxon>
        <taxon>Eurotiomycetidae</taxon>
        <taxon>Onygenales</taxon>
        <taxon>Ajellomycetaceae</taxon>
        <taxon>Histoplasma</taxon>
    </lineage>
</organism>
<dbReference type="InParanoid" id="C0P0L6"/>
<gene>
    <name evidence="1" type="ORF">HCBG_08946</name>
</gene>
<dbReference type="VEuPathDB" id="FungiDB:I7I50_05310"/>
<dbReference type="GeneID" id="69041962"/>
<name>C0P0L6_AJECG</name>
<dbReference type="RefSeq" id="XP_045283317.1">
    <property type="nucleotide sequence ID" value="XM_045435995.1"/>
</dbReference>
<evidence type="ECO:0000313" key="2">
    <source>
        <dbReference type="Proteomes" id="UP000001631"/>
    </source>
</evidence>
<evidence type="ECO:0000313" key="1">
    <source>
        <dbReference type="EMBL" id="EEH02836.1"/>
    </source>
</evidence>
<protein>
    <submittedName>
        <fullName evidence="1">Uncharacterized protein</fullName>
    </submittedName>
</protein>
<keyword evidence="2" id="KW-1185">Reference proteome</keyword>
<proteinExistence type="predicted"/>
<accession>C0P0L6</accession>